<name>A0AAV3YAP4_9GAST</name>
<evidence type="ECO:0000259" key="2">
    <source>
        <dbReference type="PROSITE" id="PS50158"/>
    </source>
</evidence>
<keyword evidence="1" id="KW-0862">Zinc</keyword>
<feature type="domain" description="CCHC-type" evidence="2">
    <location>
        <begin position="390"/>
        <end position="403"/>
    </location>
</feature>
<sequence>MEWGAITYKKKIAPVFLHKKTTPRKQSTNDRFPFGEYLVDETKRKNSRPYGRPATHSKEYEDKSKFPFHGYPIDDAKGRNVWPFGPQPPVWDPGKECAPPWLPVDACELRLVSRLHGDISFSPPGFVFYPHFLPCAIIPTTSLLLFSTSFSSHVESGIQLTHRTVRVKPCTEAAHRAVSVASKRRAEDTHPTLMSMSPFAGWSPFKTCMVNNSKGSAKVADRSSFKIHRELKSILGGETIQSILGDETIQVTKLGSGDLIVELKSNDQAKKLGSMAMFLDIPVTVNPHKNLNSSMGFIRNRDLWFCSEEEMVEELSGVTHARRIKDRRGEDKIQTETTVLTFDSPKSPSRIRAVHLTIDLRPYVLLPMCCYKCQRNGHGNDRCKKSAAVCVRCGERGHVVRDCSADHFCANCRGDHAASTRPVQSSWKNKPFFITKPKRQGICLQC</sequence>
<reference evidence="3 4" key="1">
    <citation type="journal article" date="2021" name="Elife">
        <title>Chloroplast acquisition without the gene transfer in kleptoplastic sea slugs, Plakobranchus ocellatus.</title>
        <authorList>
            <person name="Maeda T."/>
            <person name="Takahashi S."/>
            <person name="Yoshida T."/>
            <person name="Shimamura S."/>
            <person name="Takaki Y."/>
            <person name="Nagai Y."/>
            <person name="Toyoda A."/>
            <person name="Suzuki Y."/>
            <person name="Arimoto A."/>
            <person name="Ishii H."/>
            <person name="Satoh N."/>
            <person name="Nishiyama T."/>
            <person name="Hasebe M."/>
            <person name="Maruyama T."/>
            <person name="Minagawa J."/>
            <person name="Obokata J."/>
            <person name="Shigenobu S."/>
        </authorList>
    </citation>
    <scope>NUCLEOTIDE SEQUENCE [LARGE SCALE GENOMIC DNA]</scope>
</reference>
<dbReference type="GO" id="GO:0003964">
    <property type="term" value="F:RNA-directed DNA polymerase activity"/>
    <property type="evidence" value="ECO:0007669"/>
    <property type="project" value="UniProtKB-KW"/>
</dbReference>
<organism evidence="3 4">
    <name type="scientific">Plakobranchus ocellatus</name>
    <dbReference type="NCBI Taxonomy" id="259542"/>
    <lineage>
        <taxon>Eukaryota</taxon>
        <taxon>Metazoa</taxon>
        <taxon>Spiralia</taxon>
        <taxon>Lophotrochozoa</taxon>
        <taxon>Mollusca</taxon>
        <taxon>Gastropoda</taxon>
        <taxon>Heterobranchia</taxon>
        <taxon>Euthyneura</taxon>
        <taxon>Panpulmonata</taxon>
        <taxon>Sacoglossa</taxon>
        <taxon>Placobranchoidea</taxon>
        <taxon>Plakobranchidae</taxon>
        <taxon>Plakobranchus</taxon>
    </lineage>
</organism>
<protein>
    <submittedName>
        <fullName evidence="3">RNA-directed DNA polymerase from mobile element jockey</fullName>
    </submittedName>
</protein>
<dbReference type="Gene3D" id="4.10.60.10">
    <property type="entry name" value="Zinc finger, CCHC-type"/>
    <property type="match status" value="1"/>
</dbReference>
<dbReference type="InterPro" id="IPR001878">
    <property type="entry name" value="Znf_CCHC"/>
</dbReference>
<dbReference type="AlphaFoldDB" id="A0AAV3YAP4"/>
<keyword evidence="1" id="KW-0863">Zinc-finger</keyword>
<dbReference type="GO" id="GO:0008270">
    <property type="term" value="F:zinc ion binding"/>
    <property type="evidence" value="ECO:0007669"/>
    <property type="project" value="UniProtKB-KW"/>
</dbReference>
<dbReference type="Proteomes" id="UP000735302">
    <property type="component" value="Unassembled WGS sequence"/>
</dbReference>
<accession>A0AAV3YAP4</accession>
<dbReference type="SMART" id="SM00343">
    <property type="entry name" value="ZnF_C2HC"/>
    <property type="match status" value="2"/>
</dbReference>
<keyword evidence="3" id="KW-0695">RNA-directed DNA polymerase</keyword>
<keyword evidence="3" id="KW-0808">Transferase</keyword>
<dbReference type="EMBL" id="BLXT01000807">
    <property type="protein sequence ID" value="GFN80250.1"/>
    <property type="molecule type" value="Genomic_DNA"/>
</dbReference>
<gene>
    <name evidence="3" type="ORF">PoB_000675600</name>
</gene>
<evidence type="ECO:0000256" key="1">
    <source>
        <dbReference type="PROSITE-ProRule" id="PRU00047"/>
    </source>
</evidence>
<keyword evidence="4" id="KW-1185">Reference proteome</keyword>
<keyword evidence="3" id="KW-0548">Nucleotidyltransferase</keyword>
<evidence type="ECO:0000313" key="3">
    <source>
        <dbReference type="EMBL" id="GFN80250.1"/>
    </source>
</evidence>
<comment type="caution">
    <text evidence="3">The sequence shown here is derived from an EMBL/GenBank/DDBJ whole genome shotgun (WGS) entry which is preliminary data.</text>
</comment>
<keyword evidence="1" id="KW-0479">Metal-binding</keyword>
<dbReference type="SUPFAM" id="SSF57756">
    <property type="entry name" value="Retrovirus zinc finger-like domains"/>
    <property type="match status" value="1"/>
</dbReference>
<evidence type="ECO:0000313" key="4">
    <source>
        <dbReference type="Proteomes" id="UP000735302"/>
    </source>
</evidence>
<dbReference type="PROSITE" id="PS50158">
    <property type="entry name" value="ZF_CCHC"/>
    <property type="match status" value="1"/>
</dbReference>
<proteinExistence type="predicted"/>
<dbReference type="InterPro" id="IPR036875">
    <property type="entry name" value="Znf_CCHC_sf"/>
</dbReference>
<dbReference type="GO" id="GO:0003676">
    <property type="term" value="F:nucleic acid binding"/>
    <property type="evidence" value="ECO:0007669"/>
    <property type="project" value="InterPro"/>
</dbReference>